<evidence type="ECO:0000313" key="1">
    <source>
        <dbReference type="EMBL" id="KAJ5078869.1"/>
    </source>
</evidence>
<evidence type="ECO:0000313" key="2">
    <source>
        <dbReference type="Proteomes" id="UP001149090"/>
    </source>
</evidence>
<comment type="caution">
    <text evidence="1">The sequence shown here is derived from an EMBL/GenBank/DDBJ whole genome shotgun (WGS) entry which is preliminary data.</text>
</comment>
<dbReference type="EMBL" id="JAPDFW010000044">
    <property type="protein sequence ID" value="KAJ5078869.1"/>
    <property type="molecule type" value="Genomic_DNA"/>
</dbReference>
<proteinExistence type="predicted"/>
<reference evidence="1" key="1">
    <citation type="submission" date="2022-10" db="EMBL/GenBank/DDBJ databases">
        <title>Novel sulphate-reducing endosymbionts in the free-living metamonad Anaeramoeba.</title>
        <authorList>
            <person name="Jerlstrom-Hultqvist J."/>
            <person name="Cepicka I."/>
            <person name="Gallot-Lavallee L."/>
            <person name="Salas-Leiva D."/>
            <person name="Curtis B.A."/>
            <person name="Zahonova K."/>
            <person name="Pipaliya S."/>
            <person name="Dacks J."/>
            <person name="Roger A.J."/>
        </authorList>
    </citation>
    <scope>NUCLEOTIDE SEQUENCE</scope>
    <source>
        <strain evidence="1">BMAN</strain>
    </source>
</reference>
<keyword evidence="2" id="KW-1185">Reference proteome</keyword>
<gene>
    <name evidence="1" type="ORF">M0811_04592</name>
</gene>
<organism evidence="1 2">
    <name type="scientific">Anaeramoeba ignava</name>
    <name type="common">Anaerobic marine amoeba</name>
    <dbReference type="NCBI Taxonomy" id="1746090"/>
    <lineage>
        <taxon>Eukaryota</taxon>
        <taxon>Metamonada</taxon>
        <taxon>Anaeramoebidae</taxon>
        <taxon>Anaeramoeba</taxon>
    </lineage>
</organism>
<protein>
    <submittedName>
        <fullName evidence="1">Uncharacterized protein</fullName>
    </submittedName>
</protein>
<dbReference type="Proteomes" id="UP001149090">
    <property type="component" value="Unassembled WGS sequence"/>
</dbReference>
<accession>A0A9Q0RHL4</accession>
<sequence length="93" mass="10748">MSYPFSPFGGNFNPPNRFGQQRIPEQQVFLEIQKLINLLKVSTNNEQSQLKTLIELAGKMIEYEVLLYMNQFNINEIQLNTSGAQNFIIIIII</sequence>
<dbReference type="AlphaFoldDB" id="A0A9Q0RHL4"/>
<name>A0A9Q0RHL4_ANAIG</name>